<dbReference type="RefSeq" id="WP_023887861.1">
    <property type="nucleotide sequence ID" value="NZ_KI635565.1"/>
</dbReference>
<proteinExistence type="predicted"/>
<keyword evidence="2" id="KW-1185">Reference proteome</keyword>
<organism evidence="1 2">
    <name type="scientific">Eikenella corrodens CC92I</name>
    <dbReference type="NCBI Taxonomy" id="1073362"/>
    <lineage>
        <taxon>Bacteria</taxon>
        <taxon>Pseudomonadati</taxon>
        <taxon>Pseudomonadota</taxon>
        <taxon>Betaproteobacteria</taxon>
        <taxon>Neisseriales</taxon>
        <taxon>Neisseriaceae</taxon>
        <taxon>Eikenella</taxon>
    </lineage>
</organism>
<dbReference type="HOGENOM" id="CLU_2260753_0_0_4"/>
<evidence type="ECO:0000313" key="2">
    <source>
        <dbReference type="Proteomes" id="UP000018554"/>
    </source>
</evidence>
<reference evidence="1 2" key="1">
    <citation type="submission" date="2013-11" db="EMBL/GenBank/DDBJ databases">
        <title>The Genome Sequence of Eikenella corrodens CC92I.</title>
        <authorList>
            <consortium name="The Broad Institute Genomics Platform"/>
            <person name="Earl A."/>
            <person name="Allen-Vercoe E."/>
            <person name="Daigneault M."/>
            <person name="Young S.K."/>
            <person name="Zeng Q."/>
            <person name="Gargeya S."/>
            <person name="Fitzgerald M."/>
            <person name="Abouelleil A."/>
            <person name="Alvarado L."/>
            <person name="Chapman S.B."/>
            <person name="Gainer-Dewar J."/>
            <person name="Goldberg J."/>
            <person name="Griggs A."/>
            <person name="Gujja S."/>
            <person name="Hansen M."/>
            <person name="Howarth C."/>
            <person name="Imamovic A."/>
            <person name="Ireland A."/>
            <person name="Larimer J."/>
            <person name="McCowan C."/>
            <person name="Murphy C."/>
            <person name="Pearson M."/>
            <person name="Poon T.W."/>
            <person name="Priest M."/>
            <person name="Roberts A."/>
            <person name="Saif S."/>
            <person name="Shea T."/>
            <person name="Sykes S."/>
            <person name="Wortman J."/>
            <person name="Nusbaum C."/>
            <person name="Birren B."/>
        </authorList>
    </citation>
    <scope>NUCLEOTIDE SEQUENCE [LARGE SCALE GENOMIC DNA]</scope>
    <source>
        <strain evidence="1 2">CC92I</strain>
    </source>
</reference>
<comment type="caution">
    <text evidence="1">The sequence shown here is derived from an EMBL/GenBank/DDBJ whole genome shotgun (WGS) entry which is preliminary data.</text>
</comment>
<gene>
    <name evidence="1" type="ORF">HMPREF1177_01896</name>
</gene>
<dbReference type="EMBL" id="AZGQ01000012">
    <property type="protein sequence ID" value="ETA82815.1"/>
    <property type="molecule type" value="Genomic_DNA"/>
</dbReference>
<protein>
    <submittedName>
        <fullName evidence="1">Uncharacterized protein</fullName>
    </submittedName>
</protein>
<sequence>MKESTEFGFNDLHSFKDYVTFVQMCAPSNFTERIAYPGQYWTLDLTFDGLRLGLDMAVEEKGAKPVFEQCRQLVEQAYQHYKAGERREGWYLLEDVRKLLRKVRTQ</sequence>
<dbReference type="AlphaFoldDB" id="V7I9D3"/>
<dbReference type="Proteomes" id="UP000018554">
    <property type="component" value="Unassembled WGS sequence"/>
</dbReference>
<evidence type="ECO:0000313" key="1">
    <source>
        <dbReference type="EMBL" id="ETA82815.1"/>
    </source>
</evidence>
<name>V7I9D3_EIKCO</name>
<accession>V7I9D3</accession>